<dbReference type="AlphaFoldDB" id="A0A4C1WTG2"/>
<dbReference type="OrthoDB" id="6610549at2759"/>
<dbReference type="Proteomes" id="UP000299102">
    <property type="component" value="Unassembled WGS sequence"/>
</dbReference>
<reference evidence="1 2" key="1">
    <citation type="journal article" date="2019" name="Commun. Biol.">
        <title>The bagworm genome reveals a unique fibroin gene that provides high tensile strength.</title>
        <authorList>
            <person name="Kono N."/>
            <person name="Nakamura H."/>
            <person name="Ohtoshi R."/>
            <person name="Tomita M."/>
            <person name="Numata K."/>
            <person name="Arakawa K."/>
        </authorList>
    </citation>
    <scope>NUCLEOTIDE SEQUENCE [LARGE SCALE GENOMIC DNA]</scope>
</reference>
<dbReference type="EMBL" id="BGZK01000635">
    <property type="protein sequence ID" value="GBP53872.1"/>
    <property type="molecule type" value="Genomic_DNA"/>
</dbReference>
<protein>
    <recommendedName>
        <fullName evidence="3">EB domain-containing protein</fullName>
    </recommendedName>
</protein>
<gene>
    <name evidence="1" type="ORF">EVAR_96779_1</name>
</gene>
<sequence length="176" mass="19181">MLQAELVQAQAFVMIAAASPTLTHSAMLQGELVQAQAFVMIAAVPLAPLHCPTTVRLPPGHNPASRKEQMYGDPCTTVEDCGFPDSICDANRKLCVCHQSTPATNHVDKCGKEIKIYLSSTVLLPPVSPPLEFYFCGFWENALSPCEQKDEHARGLTDVKDQNPGISDRLKAYDVL</sequence>
<comment type="caution">
    <text evidence="1">The sequence shown here is derived from an EMBL/GenBank/DDBJ whole genome shotgun (WGS) entry which is preliminary data.</text>
</comment>
<evidence type="ECO:0000313" key="1">
    <source>
        <dbReference type="EMBL" id="GBP53872.1"/>
    </source>
</evidence>
<accession>A0A4C1WTG2</accession>
<evidence type="ECO:0000313" key="2">
    <source>
        <dbReference type="Proteomes" id="UP000299102"/>
    </source>
</evidence>
<organism evidence="1 2">
    <name type="scientific">Eumeta variegata</name>
    <name type="common">Bagworm moth</name>
    <name type="synonym">Eumeta japonica</name>
    <dbReference type="NCBI Taxonomy" id="151549"/>
    <lineage>
        <taxon>Eukaryota</taxon>
        <taxon>Metazoa</taxon>
        <taxon>Ecdysozoa</taxon>
        <taxon>Arthropoda</taxon>
        <taxon>Hexapoda</taxon>
        <taxon>Insecta</taxon>
        <taxon>Pterygota</taxon>
        <taxon>Neoptera</taxon>
        <taxon>Endopterygota</taxon>
        <taxon>Lepidoptera</taxon>
        <taxon>Glossata</taxon>
        <taxon>Ditrysia</taxon>
        <taxon>Tineoidea</taxon>
        <taxon>Psychidae</taxon>
        <taxon>Oiketicinae</taxon>
        <taxon>Eumeta</taxon>
    </lineage>
</organism>
<name>A0A4C1WTG2_EUMVA</name>
<evidence type="ECO:0008006" key="3">
    <source>
        <dbReference type="Google" id="ProtNLM"/>
    </source>
</evidence>
<keyword evidence="2" id="KW-1185">Reference proteome</keyword>
<proteinExistence type="predicted"/>